<name>A0A402CPS0_9BACT</name>
<evidence type="ECO:0000313" key="1">
    <source>
        <dbReference type="EMBL" id="BDI32905.1"/>
    </source>
</evidence>
<dbReference type="RefSeq" id="WP_119319408.1">
    <property type="nucleotide sequence ID" value="NZ_AP025739.1"/>
</dbReference>
<accession>A0A402CPS0</accession>
<dbReference type="AlphaFoldDB" id="A0A402CPS0"/>
<proteinExistence type="predicted"/>
<dbReference type="EMBL" id="AP025739">
    <property type="protein sequence ID" value="BDI32905.1"/>
    <property type="molecule type" value="Genomic_DNA"/>
</dbReference>
<dbReference type="KEGG" id="ccot:CCAX7_49560"/>
<gene>
    <name evidence="1" type="ORF">CCAX7_49560</name>
</gene>
<reference evidence="1 2" key="1">
    <citation type="journal article" date="2019" name="Int. J. Syst. Evol. Microbiol.">
        <title>Capsulimonas corticalis gen. nov., sp. nov., an aerobic capsulated bacterium, of a novel bacterial order, Capsulimonadales ord. nov., of the class Armatimonadia of the phylum Armatimonadetes.</title>
        <authorList>
            <person name="Li J."/>
            <person name="Kudo C."/>
            <person name="Tonouchi A."/>
        </authorList>
    </citation>
    <scope>NUCLEOTIDE SEQUENCE [LARGE SCALE GENOMIC DNA]</scope>
    <source>
        <strain evidence="1 2">AX-7</strain>
    </source>
</reference>
<keyword evidence="2" id="KW-1185">Reference proteome</keyword>
<organism evidence="1 2">
    <name type="scientific">Capsulimonas corticalis</name>
    <dbReference type="NCBI Taxonomy" id="2219043"/>
    <lineage>
        <taxon>Bacteria</taxon>
        <taxon>Bacillati</taxon>
        <taxon>Armatimonadota</taxon>
        <taxon>Armatimonadia</taxon>
        <taxon>Capsulimonadales</taxon>
        <taxon>Capsulimonadaceae</taxon>
        <taxon>Capsulimonas</taxon>
    </lineage>
</organism>
<dbReference type="Proteomes" id="UP000287394">
    <property type="component" value="Chromosome"/>
</dbReference>
<protein>
    <submittedName>
        <fullName evidence="1">Uncharacterized protein</fullName>
    </submittedName>
</protein>
<evidence type="ECO:0000313" key="2">
    <source>
        <dbReference type="Proteomes" id="UP000287394"/>
    </source>
</evidence>
<sequence>MPKLPWNSAPSAASGVLGFWKQLKSLSASEIMREAERPFQIALIGPPDHTALLAARLALEMPTPTDSAAGPANIWPYVTMRTDAREAPQDAILLHADPLTADETRLAEALAQIVSARPEIRLSLARHIPAFRPAVVSQVIADASWDNAKIAVVSALPGIIPFTDILLPATALGDTILLTRNQAVLLMRIAAAYGQQAELKERYRELLPVFGSAFGWRTLARELVGLVPGGVGVVVKGAIAYAGTYTVGKTAAIYFSTGKKLTASRMKQLYQDAYRSAVEKVRGLLRRAPSVVSAKETSAGVSEITERPQPEIAPSDYYFEDSLDNPAKIGV</sequence>
<dbReference type="OrthoDB" id="9814531at2"/>